<dbReference type="AlphaFoldDB" id="A0A420AIE8"/>
<comment type="caution">
    <text evidence="1">The sequence shown here is derived from an EMBL/GenBank/DDBJ whole genome shotgun (WGS) entry which is preliminary data.</text>
</comment>
<accession>A0A420AIE8</accession>
<name>A0A420AIE8_SPHD1</name>
<dbReference type="Proteomes" id="UP000286246">
    <property type="component" value="Unassembled WGS sequence"/>
</dbReference>
<evidence type="ECO:0000313" key="1">
    <source>
        <dbReference type="EMBL" id="RKE44338.1"/>
    </source>
</evidence>
<evidence type="ECO:0000313" key="2">
    <source>
        <dbReference type="Proteomes" id="UP000286246"/>
    </source>
</evidence>
<dbReference type="EMBL" id="RAPY01000006">
    <property type="protein sequence ID" value="RKE44338.1"/>
    <property type="molecule type" value="Genomic_DNA"/>
</dbReference>
<keyword evidence="2" id="KW-1185">Reference proteome</keyword>
<sequence length="206" mass="23334">MEINERNQLAAIAKILVRNDYDKALDEPLMRLLQSGQNTVRSDLFSFAEKWSKATSPGALAELWEEFKILLALHPDLGFVVIEGARIADIPSFYAEINRVYMADESWQIGSLDGFDDLLYGGFGKVQDAKKQTIIWKDIAHSRAALGVTTTLAYYQEKLAANSPFNHAYFQQKLADLQAGKGQTYFDIVAEIIQSHPKIDWIYERI</sequence>
<protein>
    <submittedName>
        <fullName evidence="1">Uncharacterized protein</fullName>
    </submittedName>
</protein>
<organism evidence="1 2">
    <name type="scientific">Sphingobacterium detergens</name>
    <dbReference type="NCBI Taxonomy" id="1145106"/>
    <lineage>
        <taxon>Bacteria</taxon>
        <taxon>Pseudomonadati</taxon>
        <taxon>Bacteroidota</taxon>
        <taxon>Sphingobacteriia</taxon>
        <taxon>Sphingobacteriales</taxon>
        <taxon>Sphingobacteriaceae</taxon>
        <taxon>Sphingobacterium</taxon>
    </lineage>
</organism>
<proteinExistence type="predicted"/>
<gene>
    <name evidence="1" type="ORF">DFQ12_4807</name>
</gene>
<reference evidence="1 2" key="1">
    <citation type="submission" date="2018-09" db="EMBL/GenBank/DDBJ databases">
        <title>Genomic Encyclopedia of Type Strains, Phase III (KMG-III): the genomes of soil and plant-associated and newly described type strains.</title>
        <authorList>
            <person name="Whitman W."/>
        </authorList>
    </citation>
    <scope>NUCLEOTIDE SEQUENCE [LARGE SCALE GENOMIC DNA]</scope>
    <source>
        <strain evidence="1 2">CECT 7938</strain>
    </source>
</reference>
<dbReference type="RefSeq" id="WP_244211831.1">
    <property type="nucleotide sequence ID" value="NZ_RAPY01000006.1"/>
</dbReference>